<protein>
    <submittedName>
        <fullName evidence="2">Uncharacterized protein</fullName>
    </submittedName>
</protein>
<feature type="signal peptide" evidence="1">
    <location>
        <begin position="1"/>
        <end position="20"/>
    </location>
</feature>
<dbReference type="Proteomes" id="UP001355298">
    <property type="component" value="Unassembled WGS sequence"/>
</dbReference>
<comment type="caution">
    <text evidence="2">The sequence shown here is derived from an EMBL/GenBank/DDBJ whole genome shotgun (WGS) entry which is preliminary data.</text>
</comment>
<dbReference type="RefSeq" id="WP_326278613.1">
    <property type="nucleotide sequence ID" value="NZ_JAYKYV010000007.1"/>
</dbReference>
<proteinExistence type="predicted"/>
<name>A0ABU6IRU8_9FLAO</name>
<reference evidence="2 3" key="1">
    <citation type="submission" date="2024-01" db="EMBL/GenBank/DDBJ databases">
        <title>The strains designed SYSU M86414 and SYSU M84420 isolated from the marine sediment in San Sha City (Hainan Province, China).</title>
        <authorList>
            <person name="Guo D."/>
        </authorList>
    </citation>
    <scope>NUCLEOTIDE SEQUENCE [LARGE SCALE GENOMIC DNA]</scope>
    <source>
        <strain evidence="2 3">SYSU M84420</strain>
    </source>
</reference>
<gene>
    <name evidence="2" type="ORF">VOP03_10570</name>
</gene>
<evidence type="ECO:0000313" key="3">
    <source>
        <dbReference type="Proteomes" id="UP001355298"/>
    </source>
</evidence>
<evidence type="ECO:0000256" key="1">
    <source>
        <dbReference type="SAM" id="SignalP"/>
    </source>
</evidence>
<keyword evidence="1" id="KW-0732">Signal</keyword>
<organism evidence="2 3">
    <name type="scientific">Flagellimonas halotolerans</name>
    <dbReference type="NCBI Taxonomy" id="3112164"/>
    <lineage>
        <taxon>Bacteria</taxon>
        <taxon>Pseudomonadati</taxon>
        <taxon>Bacteroidota</taxon>
        <taxon>Flavobacteriia</taxon>
        <taxon>Flavobacteriales</taxon>
        <taxon>Flavobacteriaceae</taxon>
        <taxon>Flagellimonas</taxon>
    </lineage>
</organism>
<keyword evidence="3" id="KW-1185">Reference proteome</keyword>
<evidence type="ECO:0000313" key="2">
    <source>
        <dbReference type="EMBL" id="MEC4265791.1"/>
    </source>
</evidence>
<accession>A0ABU6IRU8</accession>
<feature type="chain" id="PRO_5047298926" evidence="1">
    <location>
        <begin position="21"/>
        <end position="169"/>
    </location>
</feature>
<dbReference type="EMBL" id="JAYMGW010000007">
    <property type="protein sequence ID" value="MEC4265791.1"/>
    <property type="molecule type" value="Genomic_DNA"/>
</dbReference>
<sequence length="169" mass="19746">MYRSAFFLTLAMLFSLTIHAQNSTVVSKIAESPIYIEGFNYPKFDELSHFAWFSINFEALEDTEIQVIGEHYRRYQADRFSLGAQLDQRVGKKLYMLGGYQKEWDLYHSGRGYPNPDPRHEIFLGMEHQVRENMLLDVKLVRPIKASNFYSMGLEGVSTRLEMGTRIKF</sequence>